<evidence type="ECO:0000313" key="2">
    <source>
        <dbReference type="EMBL" id="OGC46751.1"/>
    </source>
</evidence>
<reference evidence="2 3" key="1">
    <citation type="journal article" date="2016" name="Nat. Commun.">
        <title>Thousands of microbial genomes shed light on interconnected biogeochemical processes in an aquifer system.</title>
        <authorList>
            <person name="Anantharaman K."/>
            <person name="Brown C.T."/>
            <person name="Hug L.A."/>
            <person name="Sharon I."/>
            <person name="Castelle C.J."/>
            <person name="Probst A.J."/>
            <person name="Thomas B.C."/>
            <person name="Singh A."/>
            <person name="Wilkins M.J."/>
            <person name="Karaoz U."/>
            <person name="Brodie E.L."/>
            <person name="Williams K.H."/>
            <person name="Hubbard S.S."/>
            <person name="Banfield J.F."/>
        </authorList>
    </citation>
    <scope>NUCLEOTIDE SEQUENCE [LARGE SCALE GENOMIC DNA]</scope>
</reference>
<accession>A0A1F4UP44</accession>
<feature type="transmembrane region" description="Helical" evidence="1">
    <location>
        <begin position="7"/>
        <end position="27"/>
    </location>
</feature>
<protein>
    <submittedName>
        <fullName evidence="2">Uncharacterized protein</fullName>
    </submittedName>
</protein>
<gene>
    <name evidence="2" type="ORF">A2713_01075</name>
</gene>
<dbReference type="AlphaFoldDB" id="A0A1F4UP44"/>
<sequence>MDFFKKRILLFIVFITGASVLIIEVLATRILAVYYGNTIYTISSVIGIILAAPLFRQLFFFSAKFFTLDNFAIRH</sequence>
<feature type="transmembrane region" description="Helical" evidence="1">
    <location>
        <begin position="33"/>
        <end position="55"/>
    </location>
</feature>
<evidence type="ECO:0000256" key="1">
    <source>
        <dbReference type="SAM" id="Phobius"/>
    </source>
</evidence>
<keyword evidence="1" id="KW-0472">Membrane</keyword>
<organism evidence="2 3">
    <name type="scientific">candidate division WWE3 bacterium RIFCSPHIGHO2_01_FULL_35_17</name>
    <dbReference type="NCBI Taxonomy" id="1802614"/>
    <lineage>
        <taxon>Bacteria</taxon>
        <taxon>Katanobacteria</taxon>
    </lineage>
</organism>
<proteinExistence type="predicted"/>
<dbReference type="EMBL" id="MEUX01000030">
    <property type="protein sequence ID" value="OGC46751.1"/>
    <property type="molecule type" value="Genomic_DNA"/>
</dbReference>
<name>A0A1F4UP44_UNCKA</name>
<keyword evidence="1" id="KW-0812">Transmembrane</keyword>
<comment type="caution">
    <text evidence="2">The sequence shown here is derived from an EMBL/GenBank/DDBJ whole genome shotgun (WGS) entry which is preliminary data.</text>
</comment>
<keyword evidence="1" id="KW-1133">Transmembrane helix</keyword>
<dbReference type="Proteomes" id="UP000176444">
    <property type="component" value="Unassembled WGS sequence"/>
</dbReference>
<evidence type="ECO:0000313" key="3">
    <source>
        <dbReference type="Proteomes" id="UP000176444"/>
    </source>
</evidence>